<evidence type="ECO:0000313" key="2">
    <source>
        <dbReference type="EMBL" id="EPX61528.1"/>
    </source>
</evidence>
<dbReference type="Proteomes" id="UP000011682">
    <property type="component" value="Unassembled WGS sequence"/>
</dbReference>
<reference evidence="2" key="1">
    <citation type="submission" date="2013-05" db="EMBL/GenBank/DDBJ databases">
        <title>Genome assembly of Cystobacter fuscus DSM 2262.</title>
        <authorList>
            <person name="Sharma G."/>
            <person name="Khatri I."/>
            <person name="Kaur C."/>
            <person name="Mayilraj S."/>
            <person name="Subramanian S."/>
        </authorList>
    </citation>
    <scope>NUCLEOTIDE SEQUENCE [LARGE SCALE GENOMIC DNA]</scope>
    <source>
        <strain evidence="2">DSM 2262</strain>
    </source>
</reference>
<accession>S9QXZ1</accession>
<sequence length="335" mass="36786">MRAVRLWRTGCRWADEEDLLRRVGLALPRAQGLPTADRRGVEKSLGAKTRGEACTYTPADSEAQLASTDCAPGYACSGVYDGGRQCLATCDFMAADPGCPTGTVCGVYGVCIQQSVMEPIGDLFDSARIGEACTASYAEFCGVEGARGVCVDLNRSGYGTCYRYARARSECGASEELGFISYPLANGGFDRTYGWLSRRGQARTCRRQSQVLQKRSHPCGLLHVCQDPPPASTPHADEHVEVERPPEQPRPVHSRPPLLQRLLAGRCMGRHARLLLSCVGEQKWPHLRAWSEDAVEPREVCPRRRHQGRHTSPEARPSSFLAQWLAGGAERNARR</sequence>
<name>S9QXZ1_CYSF2</name>
<gene>
    <name evidence="2" type="ORF">D187_010147</name>
</gene>
<proteinExistence type="predicted"/>
<feature type="region of interest" description="Disordered" evidence="1">
    <location>
        <begin position="230"/>
        <end position="256"/>
    </location>
</feature>
<protein>
    <submittedName>
        <fullName evidence="2">Uncharacterized protein</fullName>
    </submittedName>
</protein>
<dbReference type="EMBL" id="ANAH02000009">
    <property type="protein sequence ID" value="EPX61528.1"/>
    <property type="molecule type" value="Genomic_DNA"/>
</dbReference>
<evidence type="ECO:0000256" key="1">
    <source>
        <dbReference type="SAM" id="MobiDB-lite"/>
    </source>
</evidence>
<dbReference type="eggNOG" id="COG1520">
    <property type="taxonomic scope" value="Bacteria"/>
</dbReference>
<organism evidence="2 3">
    <name type="scientific">Cystobacter fuscus (strain ATCC 25194 / DSM 2262 / NBRC 100088 / M29)</name>
    <dbReference type="NCBI Taxonomy" id="1242864"/>
    <lineage>
        <taxon>Bacteria</taxon>
        <taxon>Pseudomonadati</taxon>
        <taxon>Myxococcota</taxon>
        <taxon>Myxococcia</taxon>
        <taxon>Myxococcales</taxon>
        <taxon>Cystobacterineae</taxon>
        <taxon>Archangiaceae</taxon>
        <taxon>Cystobacter</taxon>
    </lineage>
</organism>
<keyword evidence="3" id="KW-1185">Reference proteome</keyword>
<dbReference type="AlphaFoldDB" id="S9QXZ1"/>
<feature type="compositionally biased region" description="Basic and acidic residues" evidence="1">
    <location>
        <begin position="235"/>
        <end position="247"/>
    </location>
</feature>
<comment type="caution">
    <text evidence="2">The sequence shown here is derived from an EMBL/GenBank/DDBJ whole genome shotgun (WGS) entry which is preliminary data.</text>
</comment>
<feature type="region of interest" description="Disordered" evidence="1">
    <location>
        <begin position="301"/>
        <end position="335"/>
    </location>
</feature>
<evidence type="ECO:0000313" key="3">
    <source>
        <dbReference type="Proteomes" id="UP000011682"/>
    </source>
</evidence>